<organism evidence="1 2">
    <name type="scientific">Amycolatopsis vastitatis</name>
    <dbReference type="NCBI Taxonomy" id="1905142"/>
    <lineage>
        <taxon>Bacteria</taxon>
        <taxon>Bacillati</taxon>
        <taxon>Actinomycetota</taxon>
        <taxon>Actinomycetes</taxon>
        <taxon>Pseudonocardiales</taxon>
        <taxon>Pseudonocardiaceae</taxon>
        <taxon>Amycolatopsis</taxon>
    </lineage>
</organism>
<dbReference type="EMBL" id="NMUL01000037">
    <property type="protein sequence ID" value="OXM63173.1"/>
    <property type="molecule type" value="Genomic_DNA"/>
</dbReference>
<gene>
    <name evidence="1" type="ORF">CF165_31320</name>
</gene>
<comment type="caution">
    <text evidence="1">The sequence shown here is derived from an EMBL/GenBank/DDBJ whole genome shotgun (WGS) entry which is preliminary data.</text>
</comment>
<protein>
    <submittedName>
        <fullName evidence="1">Uncharacterized protein</fullName>
    </submittedName>
</protein>
<proteinExistence type="predicted"/>
<dbReference type="OrthoDB" id="3629825at2"/>
<evidence type="ECO:0000313" key="2">
    <source>
        <dbReference type="Proteomes" id="UP000215199"/>
    </source>
</evidence>
<accession>A0A229SWM8</accession>
<evidence type="ECO:0000313" key="1">
    <source>
        <dbReference type="EMBL" id="OXM63173.1"/>
    </source>
</evidence>
<name>A0A229SWM8_9PSEU</name>
<dbReference type="AlphaFoldDB" id="A0A229SWM8"/>
<sequence>MCYLPCTASSHRRRHAVRKRRTTGAAASEGPDREDIGLVVDEGKSFGSGNAHVYCVGIHFPATGEVKFYDKSKVTTV</sequence>
<dbReference type="Proteomes" id="UP000215199">
    <property type="component" value="Unassembled WGS sequence"/>
</dbReference>
<reference evidence="2" key="1">
    <citation type="submission" date="2017-07" db="EMBL/GenBank/DDBJ databases">
        <title>Comparative genome mining reveals phylogenetic distribution patterns of secondary metabolites in Amycolatopsis.</title>
        <authorList>
            <person name="Adamek M."/>
            <person name="Alanjary M."/>
            <person name="Sales-Ortells H."/>
            <person name="Goodfellow M."/>
            <person name="Bull A.T."/>
            <person name="Kalinowski J."/>
            <person name="Ziemert N."/>
        </authorList>
    </citation>
    <scope>NUCLEOTIDE SEQUENCE [LARGE SCALE GENOMIC DNA]</scope>
    <source>
        <strain evidence="2">H5</strain>
    </source>
</reference>
<keyword evidence="2" id="KW-1185">Reference proteome</keyword>